<dbReference type="PANTHER" id="PTHR43191:SF2">
    <property type="entry name" value="RRNA METHYLTRANSFERASE 3, MITOCHONDRIAL"/>
    <property type="match status" value="1"/>
</dbReference>
<organism evidence="6 7">
    <name type="scientific">Puniceispirillum marinum (strain IMCC1322)</name>
    <dbReference type="NCBI Taxonomy" id="488538"/>
    <lineage>
        <taxon>Bacteria</taxon>
        <taxon>Pseudomonadati</taxon>
        <taxon>Pseudomonadota</taxon>
        <taxon>Alphaproteobacteria</taxon>
        <taxon>Candidatus Puniceispirillales</taxon>
        <taxon>Candidatus Puniceispirillaceae</taxon>
        <taxon>Candidatus Puniceispirillum</taxon>
    </lineage>
</organism>
<dbReference type="GO" id="GO:0003723">
    <property type="term" value="F:RNA binding"/>
    <property type="evidence" value="ECO:0007669"/>
    <property type="project" value="InterPro"/>
</dbReference>
<evidence type="ECO:0000259" key="5">
    <source>
        <dbReference type="SMART" id="SM00967"/>
    </source>
</evidence>
<accession>D5BTP3</accession>
<dbReference type="Gene3D" id="3.40.1280.10">
    <property type="match status" value="1"/>
</dbReference>
<dbReference type="HOGENOM" id="CLU_021322_3_2_5"/>
<keyword evidence="3 6" id="KW-0808">Transferase</keyword>
<dbReference type="eggNOG" id="COG0566">
    <property type="taxonomic scope" value="Bacteria"/>
</dbReference>
<dbReference type="InterPro" id="IPR029064">
    <property type="entry name" value="Ribosomal_eL30-like_sf"/>
</dbReference>
<sequence length="307" mass="34025">MTVSGLWCCAVCIFADAQAMVSLPQFCYIALMKNNHHVTIPAPITSTANAEVKFLRALHERKYRRQSGWFLAEGTRICNEAVALGWDMHRLAFLAGRDNETHVRKLLDALDRADGRALPMSEKLLQRISRKDNPQMLLGAFRQKWTDLDAVTPDLSRPWVALDRVRDPGNLGTIMRSADAAGAKGIILIDDCTDPYSVEAVRASMGAIFNVEIVQCNQSDFVAFTQQWTNQNGQIIGTALPASVDYRDADYSGALMILMGNEQAGLPPSLMQLCTQLIRLPMLGRSDSLNLAVATGVTLYEVLRNRR</sequence>
<keyword evidence="7" id="KW-1185">Reference proteome</keyword>
<feature type="signal peptide" evidence="4">
    <location>
        <begin position="1"/>
        <end position="19"/>
    </location>
</feature>
<dbReference type="AlphaFoldDB" id="D5BTP3"/>
<dbReference type="InterPro" id="IPR053888">
    <property type="entry name" value="MRM3-like_sub_bind"/>
</dbReference>
<evidence type="ECO:0000256" key="4">
    <source>
        <dbReference type="SAM" id="SignalP"/>
    </source>
</evidence>
<reference evidence="6 7" key="1">
    <citation type="journal article" date="2010" name="J. Bacteriol.">
        <title>Complete genome sequence of "Candidatus Puniceispirillum marinum" IMCC1322, a representative of the SAR116 clade in the Alphaproteobacteria.</title>
        <authorList>
            <person name="Oh H.M."/>
            <person name="Kwon K.K."/>
            <person name="Kang I."/>
            <person name="Kang S.G."/>
            <person name="Lee J.H."/>
            <person name="Kim S.J."/>
            <person name="Cho J.C."/>
        </authorList>
    </citation>
    <scope>NUCLEOTIDE SEQUENCE [LARGE SCALE GENOMIC DNA]</scope>
    <source>
        <strain evidence="6 7">IMCC1322</strain>
    </source>
</reference>
<dbReference type="InterPro" id="IPR029028">
    <property type="entry name" value="Alpha/beta_knot_MTases"/>
</dbReference>
<proteinExistence type="inferred from homology"/>
<dbReference type="GO" id="GO:0005737">
    <property type="term" value="C:cytoplasm"/>
    <property type="evidence" value="ECO:0007669"/>
    <property type="project" value="UniProtKB-ARBA"/>
</dbReference>
<dbReference type="EC" id="2.1.1.-" evidence="6"/>
<evidence type="ECO:0000256" key="1">
    <source>
        <dbReference type="ARBA" id="ARBA00007228"/>
    </source>
</evidence>
<dbReference type="KEGG" id="apb:SAR116_1397"/>
<evidence type="ECO:0000313" key="6">
    <source>
        <dbReference type="EMBL" id="ADE39640.1"/>
    </source>
</evidence>
<dbReference type="Pfam" id="PF22435">
    <property type="entry name" value="MRM3-like_sub_bind"/>
    <property type="match status" value="1"/>
</dbReference>
<dbReference type="SMART" id="SM00967">
    <property type="entry name" value="SpoU_sub_bind"/>
    <property type="match status" value="1"/>
</dbReference>
<protein>
    <submittedName>
        <fullName evidence="6">tRNA/rRNA methyltransferase (SpoU)</fullName>
        <ecNumber evidence="6">2.1.1.-</ecNumber>
    </submittedName>
</protein>
<dbReference type="CDD" id="cd18095">
    <property type="entry name" value="SpoU-like_rRNA-MTase"/>
    <property type="match status" value="1"/>
</dbReference>
<dbReference type="SUPFAM" id="SSF55315">
    <property type="entry name" value="L30e-like"/>
    <property type="match status" value="1"/>
</dbReference>
<dbReference type="PANTHER" id="PTHR43191">
    <property type="entry name" value="RRNA METHYLTRANSFERASE 3"/>
    <property type="match status" value="1"/>
</dbReference>
<dbReference type="SUPFAM" id="SSF75217">
    <property type="entry name" value="alpha/beta knot"/>
    <property type="match status" value="1"/>
</dbReference>
<evidence type="ECO:0000256" key="2">
    <source>
        <dbReference type="ARBA" id="ARBA00022603"/>
    </source>
</evidence>
<comment type="similarity">
    <text evidence="1">Belongs to the class IV-like SAM-binding methyltransferase superfamily. RNA methyltransferase TrmH family.</text>
</comment>
<gene>
    <name evidence="6" type="ordered locus">SAR116_1397</name>
</gene>
<dbReference type="InterPro" id="IPR029026">
    <property type="entry name" value="tRNA_m1G_MTases_N"/>
</dbReference>
<dbReference type="STRING" id="488538.SAR116_1397"/>
<keyword evidence="4" id="KW-0732">Signal</keyword>
<evidence type="ECO:0000256" key="3">
    <source>
        <dbReference type="ARBA" id="ARBA00022679"/>
    </source>
</evidence>
<keyword evidence="2 6" id="KW-0489">Methyltransferase</keyword>
<dbReference type="InterPro" id="IPR013123">
    <property type="entry name" value="SpoU_subst-bd"/>
</dbReference>
<dbReference type="GO" id="GO:0006396">
    <property type="term" value="P:RNA processing"/>
    <property type="evidence" value="ECO:0007669"/>
    <property type="project" value="InterPro"/>
</dbReference>
<dbReference type="EMBL" id="CP001751">
    <property type="protein sequence ID" value="ADE39640.1"/>
    <property type="molecule type" value="Genomic_DNA"/>
</dbReference>
<name>D5BTP3_PUNMI</name>
<feature type="domain" description="RNA 2-O ribose methyltransferase substrate binding" evidence="5">
    <location>
        <begin position="71"/>
        <end position="147"/>
    </location>
</feature>
<dbReference type="Gene3D" id="3.30.1330.30">
    <property type="match status" value="1"/>
</dbReference>
<dbReference type="Pfam" id="PF00588">
    <property type="entry name" value="SpoU_methylase"/>
    <property type="match status" value="1"/>
</dbReference>
<dbReference type="InterPro" id="IPR001537">
    <property type="entry name" value="SpoU_MeTrfase"/>
</dbReference>
<dbReference type="GO" id="GO:0008173">
    <property type="term" value="F:RNA methyltransferase activity"/>
    <property type="evidence" value="ECO:0007669"/>
    <property type="project" value="InterPro"/>
</dbReference>
<dbReference type="Proteomes" id="UP000007460">
    <property type="component" value="Chromosome"/>
</dbReference>
<dbReference type="GO" id="GO:0032259">
    <property type="term" value="P:methylation"/>
    <property type="evidence" value="ECO:0007669"/>
    <property type="project" value="UniProtKB-KW"/>
</dbReference>
<evidence type="ECO:0000313" key="7">
    <source>
        <dbReference type="Proteomes" id="UP000007460"/>
    </source>
</evidence>
<dbReference type="InterPro" id="IPR051259">
    <property type="entry name" value="rRNA_Methyltransferase"/>
</dbReference>
<feature type="chain" id="PRO_5003070142" evidence="4">
    <location>
        <begin position="20"/>
        <end position="307"/>
    </location>
</feature>